<dbReference type="InterPro" id="IPR017978">
    <property type="entry name" value="GPCR_3_C"/>
</dbReference>
<accession>A0A1A6HCQ3</accession>
<organism evidence="14 15">
    <name type="scientific">Neotoma lepida</name>
    <name type="common">Desert woodrat</name>
    <dbReference type="NCBI Taxonomy" id="56216"/>
    <lineage>
        <taxon>Eukaryota</taxon>
        <taxon>Metazoa</taxon>
        <taxon>Chordata</taxon>
        <taxon>Craniata</taxon>
        <taxon>Vertebrata</taxon>
        <taxon>Euteleostomi</taxon>
        <taxon>Mammalia</taxon>
        <taxon>Eutheria</taxon>
        <taxon>Euarchontoglires</taxon>
        <taxon>Glires</taxon>
        <taxon>Rodentia</taxon>
        <taxon>Myomorpha</taxon>
        <taxon>Muroidea</taxon>
        <taxon>Cricetidae</taxon>
        <taxon>Neotominae</taxon>
        <taxon>Neotoma</taxon>
    </lineage>
</organism>
<gene>
    <name evidence="14" type="ORF">A6R68_17502</name>
</gene>
<dbReference type="PANTHER" id="PTHR24061:SF398">
    <property type="entry name" value="VOMERONASAL 2, RECEPTOR 111-RELATED"/>
    <property type="match status" value="1"/>
</dbReference>
<comment type="caution">
    <text evidence="14">The sequence shown here is derived from an EMBL/GenBank/DDBJ whole genome shotgun (WGS) entry which is preliminary data.</text>
</comment>
<dbReference type="OrthoDB" id="5984008at2759"/>
<feature type="transmembrane region" description="Helical" evidence="12">
    <location>
        <begin position="95"/>
        <end position="115"/>
    </location>
</feature>
<dbReference type="SUPFAM" id="SSF53822">
    <property type="entry name" value="Periplasmic binding protein-like I"/>
    <property type="match status" value="1"/>
</dbReference>
<dbReference type="Pfam" id="PF07562">
    <property type="entry name" value="NCD3G"/>
    <property type="match status" value="1"/>
</dbReference>
<keyword evidence="4 12" id="KW-0812">Transmembrane</keyword>
<dbReference type="AlphaFoldDB" id="A0A1A6HCQ3"/>
<dbReference type="InterPro" id="IPR028082">
    <property type="entry name" value="Peripla_BP_I"/>
</dbReference>
<dbReference type="Pfam" id="PF01094">
    <property type="entry name" value="ANF_receptor"/>
    <property type="match status" value="1"/>
</dbReference>
<comment type="similarity">
    <text evidence="2">Belongs to the G-protein coupled receptor 3 family.</text>
</comment>
<reference evidence="14 15" key="1">
    <citation type="submission" date="2016-06" db="EMBL/GenBank/DDBJ databases">
        <title>The Draft Genome Sequence and Annotation of the Desert Woodrat Neotoma lepida.</title>
        <authorList>
            <person name="Campbell M."/>
            <person name="Oakeson K.F."/>
            <person name="Yandell M."/>
            <person name="Halpert J.R."/>
            <person name="Dearing D."/>
        </authorList>
    </citation>
    <scope>NUCLEOTIDE SEQUENCE [LARGE SCALE GENOMIC DNA]</scope>
    <source>
        <strain evidence="14">417</strain>
        <tissue evidence="14">Liver</tissue>
    </source>
</reference>
<dbReference type="FunFam" id="2.10.50.30:FF:000002">
    <property type="entry name" value="Vomeronasal 2 receptor, h1"/>
    <property type="match status" value="1"/>
</dbReference>
<dbReference type="InterPro" id="IPR000068">
    <property type="entry name" value="GPCR_3_Ca_sens_rcpt-rel"/>
</dbReference>
<evidence type="ECO:0000256" key="3">
    <source>
        <dbReference type="ARBA" id="ARBA00022475"/>
    </source>
</evidence>
<proteinExistence type="inferred from homology"/>
<dbReference type="PRINTS" id="PR00248">
    <property type="entry name" value="GPCRMGR"/>
</dbReference>
<evidence type="ECO:0000256" key="9">
    <source>
        <dbReference type="ARBA" id="ARBA00023170"/>
    </source>
</evidence>
<evidence type="ECO:0000259" key="13">
    <source>
        <dbReference type="PROSITE" id="PS50259"/>
    </source>
</evidence>
<dbReference type="InterPro" id="IPR038550">
    <property type="entry name" value="GPCR_3_9-Cys_sf"/>
</dbReference>
<keyword evidence="9" id="KW-0675">Receptor</keyword>
<feature type="transmembrane region" description="Helical" evidence="12">
    <location>
        <begin position="227"/>
        <end position="247"/>
    </location>
</feature>
<dbReference type="InterPro" id="IPR011500">
    <property type="entry name" value="GPCR_3_9-Cys_dom"/>
</dbReference>
<feature type="domain" description="G-protein coupled receptors family 3 profile" evidence="13">
    <location>
        <begin position="86"/>
        <end position="136"/>
    </location>
</feature>
<evidence type="ECO:0000256" key="1">
    <source>
        <dbReference type="ARBA" id="ARBA00004651"/>
    </source>
</evidence>
<evidence type="ECO:0000313" key="14">
    <source>
        <dbReference type="EMBL" id="OBS76046.1"/>
    </source>
</evidence>
<evidence type="ECO:0000256" key="7">
    <source>
        <dbReference type="ARBA" id="ARBA00023040"/>
    </source>
</evidence>
<dbReference type="GO" id="GO:0004930">
    <property type="term" value="F:G protein-coupled receptor activity"/>
    <property type="evidence" value="ECO:0007669"/>
    <property type="project" value="UniProtKB-KW"/>
</dbReference>
<feature type="transmembrane region" description="Helical" evidence="12">
    <location>
        <begin position="69"/>
        <end position="89"/>
    </location>
</feature>
<keyword evidence="5" id="KW-0732">Signal</keyword>
<dbReference type="PRINTS" id="PR01535">
    <property type="entry name" value="VOMERONASL2R"/>
</dbReference>
<evidence type="ECO:0000256" key="10">
    <source>
        <dbReference type="ARBA" id="ARBA00023180"/>
    </source>
</evidence>
<sequence length="251" mass="28299">ADCGPGFRKFLQEELAACCFDCRPCPENEVSNETNEDKCVRCPEDQYANREQNQCIHKAVVFLNYKEPLGMALALISLCFPAFTAQITFGVVFTVAVSTVLAKTVTVLLAFIVIAPGRRMRYFLISGAPNYIIAILGGCKNVSELYNLIHYSEQNHDPPNYDCDEEIECKMVLTGPYWATSVILGTVLDIFKYRQVLQLTYGPFHPILSDREQFPYLYQMAPRDTGLALAMVSLILHFNWNWVGLAISDND</sequence>
<keyword evidence="10" id="KW-0325">Glycoprotein</keyword>
<dbReference type="STRING" id="56216.A0A1A6HCQ3"/>
<dbReference type="EMBL" id="LZPO01035034">
    <property type="protein sequence ID" value="OBS76046.1"/>
    <property type="molecule type" value="Genomic_DNA"/>
</dbReference>
<dbReference type="PROSITE" id="PS50259">
    <property type="entry name" value="G_PROTEIN_RECEP_F3_4"/>
    <property type="match status" value="1"/>
</dbReference>
<evidence type="ECO:0000256" key="4">
    <source>
        <dbReference type="ARBA" id="ARBA00022692"/>
    </source>
</evidence>
<dbReference type="GO" id="GO:0005886">
    <property type="term" value="C:plasma membrane"/>
    <property type="evidence" value="ECO:0007669"/>
    <property type="project" value="UniProtKB-SubCell"/>
</dbReference>
<name>A0A1A6HCQ3_NEOLE</name>
<keyword evidence="7" id="KW-0297">G-protein coupled receptor</keyword>
<protein>
    <recommendedName>
        <fullName evidence="13">G-protein coupled receptors family 3 profile domain-containing protein</fullName>
    </recommendedName>
</protein>
<evidence type="ECO:0000256" key="8">
    <source>
        <dbReference type="ARBA" id="ARBA00023136"/>
    </source>
</evidence>
<dbReference type="PANTHER" id="PTHR24061">
    <property type="entry name" value="CALCIUM-SENSING RECEPTOR-RELATED"/>
    <property type="match status" value="1"/>
</dbReference>
<dbReference type="InterPro" id="IPR004073">
    <property type="entry name" value="GPCR_3_vmron_rcpt_2"/>
</dbReference>
<keyword evidence="6 12" id="KW-1133">Transmembrane helix</keyword>
<comment type="subcellular location">
    <subcellularLocation>
        <location evidence="1">Cell membrane</location>
        <topology evidence="1">Multi-pass membrane protein</topology>
    </subcellularLocation>
</comment>
<dbReference type="Gene3D" id="2.10.50.30">
    <property type="entry name" value="GPCR, family 3, nine cysteines domain"/>
    <property type="match status" value="1"/>
</dbReference>
<keyword evidence="8 12" id="KW-0472">Membrane</keyword>
<evidence type="ECO:0000256" key="5">
    <source>
        <dbReference type="ARBA" id="ARBA00022729"/>
    </source>
</evidence>
<dbReference type="InterPro" id="IPR001828">
    <property type="entry name" value="ANF_lig-bd_rcpt"/>
</dbReference>
<evidence type="ECO:0000256" key="12">
    <source>
        <dbReference type="SAM" id="Phobius"/>
    </source>
</evidence>
<evidence type="ECO:0000313" key="15">
    <source>
        <dbReference type="Proteomes" id="UP000092124"/>
    </source>
</evidence>
<dbReference type="Proteomes" id="UP000092124">
    <property type="component" value="Unassembled WGS sequence"/>
</dbReference>
<keyword evidence="15" id="KW-1185">Reference proteome</keyword>
<evidence type="ECO:0000256" key="11">
    <source>
        <dbReference type="ARBA" id="ARBA00023224"/>
    </source>
</evidence>
<dbReference type="Gene3D" id="3.40.50.2300">
    <property type="match status" value="2"/>
</dbReference>
<feature type="non-terminal residue" evidence="14">
    <location>
        <position position="1"/>
    </location>
</feature>
<feature type="non-terminal residue" evidence="14">
    <location>
        <position position="251"/>
    </location>
</feature>
<evidence type="ECO:0000256" key="6">
    <source>
        <dbReference type="ARBA" id="ARBA00022989"/>
    </source>
</evidence>
<evidence type="ECO:0000256" key="2">
    <source>
        <dbReference type="ARBA" id="ARBA00007242"/>
    </source>
</evidence>
<dbReference type="InterPro" id="IPR000337">
    <property type="entry name" value="GPCR_3"/>
</dbReference>
<keyword evidence="11" id="KW-0807">Transducer</keyword>
<keyword evidence="3" id="KW-1003">Cell membrane</keyword>